<name>L0R501_HUMAN</name>
<accession>L0R501</accession>
<dbReference type="AlphaFoldDB" id="L0R501"/>
<evidence type="ECO:0000313" key="1">
    <source>
        <dbReference type="EMBL" id="CCO13763.1"/>
    </source>
</evidence>
<sequence>MPSGSSCTSWIPGCGCHSIPSVTSEGEETYAHAGEHEARARLAHAARLAAPSRLILVVAVGAAAHGVVGLHARRRHALEPHALGARLARLGRAHHVGERHA</sequence>
<proteinExistence type="predicted"/>
<dbReference type="EMBL" id="HF548052">
    <property type="protein sequence ID" value="CCO13763.1"/>
    <property type="molecule type" value="Genomic_DNA"/>
</dbReference>
<protein>
    <submittedName>
        <fullName evidence="1">Alternative protein LOC100288866</fullName>
    </submittedName>
</protein>
<organism evidence="1">
    <name type="scientific">Homo sapiens</name>
    <name type="common">Human</name>
    <dbReference type="NCBI Taxonomy" id="9606"/>
    <lineage>
        <taxon>Eukaryota</taxon>
        <taxon>Metazoa</taxon>
        <taxon>Chordata</taxon>
        <taxon>Craniata</taxon>
        <taxon>Vertebrata</taxon>
        <taxon>Euteleostomi</taxon>
        <taxon>Mammalia</taxon>
        <taxon>Eutheria</taxon>
        <taxon>Euarchontoglires</taxon>
        <taxon>Primates</taxon>
        <taxon>Haplorrhini</taxon>
        <taxon>Catarrhini</taxon>
        <taxon>Hominidae</taxon>
        <taxon>Homo</taxon>
    </lineage>
</organism>
<gene>
    <name evidence="1" type="primary">LOC100288866</name>
</gene>
<reference evidence="1" key="1">
    <citation type="submission" date="2012-10" db="EMBL/GenBank/DDBJ databases">
        <title>Direct identification of alternative open reading frame translation products in human.</title>
        <authorList>
            <person name="Vanderperre B."/>
            <person name="Lucier J.-F."/>
            <person name="Motard J."/>
            <person name="Tremblay G."/>
            <person name="Vanderperre S."/>
            <person name="Wisztorski M."/>
            <person name="Salzet M."/>
            <person name="Boisvert F.-M."/>
            <person name="Roucou X."/>
        </authorList>
    </citation>
    <scope>NUCLEOTIDE SEQUENCE</scope>
</reference>
<dbReference type="ChiTaRS" id="LOC100288866">
    <property type="organism name" value="human"/>
</dbReference>